<dbReference type="GO" id="GO:0008270">
    <property type="term" value="F:zinc ion binding"/>
    <property type="evidence" value="ECO:0007669"/>
    <property type="project" value="UniProtKB-KW"/>
</dbReference>
<feature type="compositionally biased region" description="Polar residues" evidence="4">
    <location>
        <begin position="276"/>
        <end position="288"/>
    </location>
</feature>
<evidence type="ECO:0000256" key="4">
    <source>
        <dbReference type="SAM" id="MobiDB-lite"/>
    </source>
</evidence>
<evidence type="ECO:0000259" key="5">
    <source>
        <dbReference type="PROSITE" id="PS50006"/>
    </source>
</evidence>
<dbReference type="SMART" id="SM00249">
    <property type="entry name" value="PHD"/>
    <property type="match status" value="1"/>
</dbReference>
<dbReference type="AlphaFoldDB" id="A0A7S4IW15"/>
<dbReference type="SUPFAM" id="SSF49879">
    <property type="entry name" value="SMAD/FHA domain"/>
    <property type="match status" value="1"/>
</dbReference>
<accession>A0A7S4IW15</accession>
<protein>
    <recommendedName>
        <fullName evidence="5">FHA domain-containing protein</fullName>
    </recommendedName>
</protein>
<dbReference type="CDD" id="cd15489">
    <property type="entry name" value="PHD_SF"/>
    <property type="match status" value="1"/>
</dbReference>
<gene>
    <name evidence="6" type="ORF">VSP0166_LOCUS17716</name>
</gene>
<feature type="compositionally biased region" description="Basic residues" evidence="4">
    <location>
        <begin position="311"/>
        <end position="320"/>
    </location>
</feature>
<dbReference type="Gene3D" id="2.60.200.20">
    <property type="match status" value="1"/>
</dbReference>
<dbReference type="Gene3D" id="3.30.40.10">
    <property type="entry name" value="Zinc/RING finger domain, C3HC4 (zinc finger)"/>
    <property type="match status" value="1"/>
</dbReference>
<dbReference type="InterPro" id="IPR008984">
    <property type="entry name" value="SMAD_FHA_dom_sf"/>
</dbReference>
<proteinExistence type="predicted"/>
<dbReference type="InterPro" id="IPR001965">
    <property type="entry name" value="Znf_PHD"/>
</dbReference>
<dbReference type="CDD" id="cd00060">
    <property type="entry name" value="FHA"/>
    <property type="match status" value="1"/>
</dbReference>
<feature type="compositionally biased region" description="Basic and acidic residues" evidence="4">
    <location>
        <begin position="289"/>
        <end position="302"/>
    </location>
</feature>
<dbReference type="InterPro" id="IPR019787">
    <property type="entry name" value="Znf_PHD-finger"/>
</dbReference>
<dbReference type="InterPro" id="IPR013083">
    <property type="entry name" value="Znf_RING/FYVE/PHD"/>
</dbReference>
<dbReference type="InterPro" id="IPR011011">
    <property type="entry name" value="Znf_FYVE_PHD"/>
</dbReference>
<evidence type="ECO:0000256" key="1">
    <source>
        <dbReference type="ARBA" id="ARBA00022723"/>
    </source>
</evidence>
<keyword evidence="3" id="KW-0862">Zinc</keyword>
<keyword evidence="1" id="KW-0479">Metal-binding</keyword>
<dbReference type="PROSITE" id="PS50006">
    <property type="entry name" value="FHA_DOMAIN"/>
    <property type="match status" value="1"/>
</dbReference>
<evidence type="ECO:0000256" key="3">
    <source>
        <dbReference type="ARBA" id="ARBA00022833"/>
    </source>
</evidence>
<keyword evidence="2" id="KW-0863">Zinc-finger</keyword>
<dbReference type="EMBL" id="HBKP01025476">
    <property type="protein sequence ID" value="CAE2241244.1"/>
    <property type="molecule type" value="Transcribed_RNA"/>
</dbReference>
<evidence type="ECO:0000313" key="6">
    <source>
        <dbReference type="EMBL" id="CAE2241244.1"/>
    </source>
</evidence>
<feature type="region of interest" description="Disordered" evidence="4">
    <location>
        <begin position="76"/>
        <end position="103"/>
    </location>
</feature>
<name>A0A7S4IW15_9EUKA</name>
<reference evidence="6" key="1">
    <citation type="submission" date="2021-01" db="EMBL/GenBank/DDBJ databases">
        <authorList>
            <person name="Corre E."/>
            <person name="Pelletier E."/>
            <person name="Niang G."/>
            <person name="Scheremetjew M."/>
            <person name="Finn R."/>
            <person name="Kale V."/>
            <person name="Holt S."/>
            <person name="Cochrane G."/>
            <person name="Meng A."/>
            <person name="Brown T."/>
            <person name="Cohen L."/>
        </authorList>
    </citation>
    <scope>NUCLEOTIDE SEQUENCE</scope>
    <source>
        <strain evidence="6">DIVA3 518/3/11/1/6</strain>
    </source>
</reference>
<feature type="domain" description="FHA" evidence="5">
    <location>
        <begin position="447"/>
        <end position="519"/>
    </location>
</feature>
<dbReference type="InterPro" id="IPR000253">
    <property type="entry name" value="FHA_dom"/>
</dbReference>
<evidence type="ECO:0000256" key="2">
    <source>
        <dbReference type="ARBA" id="ARBA00022771"/>
    </source>
</evidence>
<feature type="compositionally biased region" description="Basic and acidic residues" evidence="4">
    <location>
        <begin position="86"/>
        <end position="99"/>
    </location>
</feature>
<organism evidence="6">
    <name type="scientific">Vannella robusta</name>
    <dbReference type="NCBI Taxonomy" id="1487602"/>
    <lineage>
        <taxon>Eukaryota</taxon>
        <taxon>Amoebozoa</taxon>
        <taxon>Discosea</taxon>
        <taxon>Flabellinia</taxon>
        <taxon>Vannellidae</taxon>
        <taxon>Vannella</taxon>
    </lineage>
</organism>
<dbReference type="SUPFAM" id="SSF57903">
    <property type="entry name" value="FYVE/PHD zinc finger"/>
    <property type="match status" value="1"/>
</dbReference>
<sequence>MTRQSVRLKKTESLPPGADFDMQCAECKTNVQLDSGNWLSCSVCDLTYHKFCIDPIPLDSQKAEWICPLHIIPEKGASQNNQTNSNEREGSTERDKNSDSELDEDDLNSMILFPYEIIPQTHFATNRRTKRTPAKAIQPRKLRDMQTELRLSRIANQERDNPILSSVMKANKEKLLSQYFEELKGMQEKLLPAALDMASADSLNLSASNANATLQMLSGFSPLFLQFLAWQRLMQLQDEIGLMDNPMAPWVDMVPKKRKRKRSKTLNVEDPPVKIQKSNATNETNGQEKQTEKISVAEDKPQPAKPPVGVRRMRGGRRKPSQVTGISIKASTGKPVSSTAIVSGYNTPIAPTPPRVKSGSKTSAPVPKVSHSKGASVKKKKPTPVPVPVDDETESITEVVKPKGQTISEKADNKTSEDPMEEEPQSVQDSTEIQVSVSAEFLNKTTVTLGTVKDLPLCIGRCDPRGNKPKTLAINLQKLTNDTSVKRVSHSHIEVMKKDNSLYLTCFGRNGMTINNSVISRGSSVTLEEGMKVSVGPFELEFRTVNK</sequence>
<feature type="region of interest" description="Disordered" evidence="4">
    <location>
        <begin position="347"/>
        <end position="432"/>
    </location>
</feature>
<dbReference type="Pfam" id="PF00628">
    <property type="entry name" value="PHD"/>
    <property type="match status" value="1"/>
</dbReference>
<feature type="region of interest" description="Disordered" evidence="4">
    <location>
        <begin position="255"/>
        <end position="325"/>
    </location>
</feature>